<dbReference type="GO" id="GO:0005524">
    <property type="term" value="F:ATP binding"/>
    <property type="evidence" value="ECO:0007669"/>
    <property type="project" value="UniProtKB-KW"/>
</dbReference>
<dbReference type="SUPFAM" id="SSF90123">
    <property type="entry name" value="ABC transporter transmembrane region"/>
    <property type="match status" value="1"/>
</dbReference>
<evidence type="ECO:0000313" key="11">
    <source>
        <dbReference type="Proteomes" id="UP000838308"/>
    </source>
</evidence>
<dbReference type="Gene3D" id="3.40.50.300">
    <property type="entry name" value="P-loop containing nucleotide triphosphate hydrolases"/>
    <property type="match status" value="1"/>
</dbReference>
<comment type="caution">
    <text evidence="10">The sequence shown here is derived from an EMBL/GenBank/DDBJ whole genome shotgun (WGS) entry which is preliminary data.</text>
</comment>
<feature type="transmembrane region" description="Helical" evidence="7">
    <location>
        <begin position="126"/>
        <end position="150"/>
    </location>
</feature>
<keyword evidence="5 7" id="KW-1133">Transmembrane helix</keyword>
<keyword evidence="3" id="KW-0547">Nucleotide-binding</keyword>
<keyword evidence="11" id="KW-1185">Reference proteome</keyword>
<feature type="transmembrane region" description="Helical" evidence="7">
    <location>
        <begin position="156"/>
        <end position="177"/>
    </location>
</feature>
<dbReference type="InterPro" id="IPR011527">
    <property type="entry name" value="ABC1_TM_dom"/>
</dbReference>
<evidence type="ECO:0000256" key="6">
    <source>
        <dbReference type="ARBA" id="ARBA00023136"/>
    </source>
</evidence>
<evidence type="ECO:0000256" key="3">
    <source>
        <dbReference type="ARBA" id="ARBA00022741"/>
    </source>
</evidence>
<evidence type="ECO:0000256" key="1">
    <source>
        <dbReference type="ARBA" id="ARBA00004651"/>
    </source>
</evidence>
<dbReference type="Gene3D" id="1.20.1560.10">
    <property type="entry name" value="ABC transporter type 1, transmembrane domain"/>
    <property type="match status" value="1"/>
</dbReference>
<feature type="domain" description="ABC transporter" evidence="8">
    <location>
        <begin position="333"/>
        <end position="566"/>
    </location>
</feature>
<feature type="transmembrane region" description="Helical" evidence="7">
    <location>
        <begin position="56"/>
        <end position="72"/>
    </location>
</feature>
<evidence type="ECO:0000259" key="8">
    <source>
        <dbReference type="PROSITE" id="PS50893"/>
    </source>
</evidence>
<dbReference type="SMART" id="SM00382">
    <property type="entry name" value="AAA"/>
    <property type="match status" value="1"/>
</dbReference>
<protein>
    <submittedName>
        <fullName evidence="10">ATP-binding/permease protein CydD</fullName>
    </submittedName>
</protein>
<dbReference type="SUPFAM" id="SSF52540">
    <property type="entry name" value="P-loop containing nucleoside triphosphate hydrolases"/>
    <property type="match status" value="1"/>
</dbReference>
<reference evidence="10" key="1">
    <citation type="submission" date="2022-04" db="EMBL/GenBank/DDBJ databases">
        <authorList>
            <person name="Criscuolo A."/>
        </authorList>
    </citation>
    <scope>NUCLEOTIDE SEQUENCE</scope>
    <source>
        <strain evidence="10">CIP111895</strain>
    </source>
</reference>
<dbReference type="PROSITE" id="PS50893">
    <property type="entry name" value="ABC_TRANSPORTER_2"/>
    <property type="match status" value="1"/>
</dbReference>
<dbReference type="InterPro" id="IPR027417">
    <property type="entry name" value="P-loop_NTPase"/>
</dbReference>
<feature type="domain" description="ABC transmembrane type-1" evidence="9">
    <location>
        <begin position="18"/>
        <end position="298"/>
    </location>
</feature>
<dbReference type="RefSeq" id="WP_248735005.1">
    <property type="nucleotide sequence ID" value="NZ_CALBWS010000009.1"/>
</dbReference>
<keyword evidence="6 7" id="KW-0472">Membrane</keyword>
<dbReference type="InterPro" id="IPR036640">
    <property type="entry name" value="ABC1_TM_sf"/>
</dbReference>
<dbReference type="NCBIfam" id="TIGR02857">
    <property type="entry name" value="CydD"/>
    <property type="match status" value="1"/>
</dbReference>
<dbReference type="PANTHER" id="PTHR24221">
    <property type="entry name" value="ATP-BINDING CASSETTE SUB-FAMILY B"/>
    <property type="match status" value="1"/>
</dbReference>
<accession>A0ABM9EPY4</accession>
<dbReference type="Pfam" id="PF00664">
    <property type="entry name" value="ABC_membrane"/>
    <property type="match status" value="1"/>
</dbReference>
<evidence type="ECO:0000256" key="4">
    <source>
        <dbReference type="ARBA" id="ARBA00022840"/>
    </source>
</evidence>
<comment type="subcellular location">
    <subcellularLocation>
        <location evidence="1">Cell membrane</location>
        <topology evidence="1">Multi-pass membrane protein</topology>
    </subcellularLocation>
</comment>
<dbReference type="InterPro" id="IPR014216">
    <property type="entry name" value="ABC_transptr_CydD"/>
</dbReference>
<evidence type="ECO:0000256" key="7">
    <source>
        <dbReference type="SAM" id="Phobius"/>
    </source>
</evidence>
<dbReference type="PROSITE" id="PS50929">
    <property type="entry name" value="ABC_TM1F"/>
    <property type="match status" value="1"/>
</dbReference>
<keyword evidence="2 7" id="KW-0812">Transmembrane</keyword>
<evidence type="ECO:0000259" key="9">
    <source>
        <dbReference type="PROSITE" id="PS50929"/>
    </source>
</evidence>
<dbReference type="Proteomes" id="UP000838308">
    <property type="component" value="Unassembled WGS sequence"/>
</dbReference>
<gene>
    <name evidence="10" type="primary">cydD</name>
    <name evidence="10" type="ORF">BACCIP111895_01869</name>
</gene>
<dbReference type="EMBL" id="CALBWS010000009">
    <property type="protein sequence ID" value="CAH2714693.1"/>
    <property type="molecule type" value="Genomic_DNA"/>
</dbReference>
<sequence length="571" mass="64495">MDKSLFSYTGIKQVLGSLALLTILQGIMIITQAYFLADSISSLFGGDLFRHVMKELAFFFFALIIRQVLTFLKKKISYRFAVNTSVHLRELVLEKIFQLGPRFVSAEGSGQTVTLMMEGTMKFRRYLELFLLKLMNTAVIPAMVCLFIFFENIRSAVILIIALPILVVFMILLGVAAREKANRQYESYQMLSNHFVDSLRGLETLKYLGLSREHIEKIHFVSERYRKAVMSTLRIAFLSTFALDFFTMLSIATVAVFLGIGLINGTMDLKPALTILILAPEYFLPIREVGADYHATLDGKEAGKKMQEILQKEMTELGQDPIPPWQPTSVFTVKDMSLRFDDQNDNGLDHIDFSISGTKKVGIIGTSGAGKSTLIDLLSGFLVATEGEFLIDGKGFKNLLQKNWQKQVTYIPQHPYLYSDTVFNNIRFYHPHATEEEVKAAVSAAGLMEVIQTLPDGLNTIVGEGGRMLSGGQEQRMAIARAFLGNRSILLLDEPTAHLDIETEYELKETMLQLFEGKLVFFATHRLHWMLDMDQILVLDHGKLVETGTHEQLIEQQGFYSQLVKSQWEGF</sequence>
<evidence type="ECO:0000313" key="10">
    <source>
        <dbReference type="EMBL" id="CAH2714693.1"/>
    </source>
</evidence>
<proteinExistence type="predicted"/>
<feature type="transmembrane region" description="Helical" evidence="7">
    <location>
        <begin position="235"/>
        <end position="263"/>
    </location>
</feature>
<feature type="transmembrane region" description="Helical" evidence="7">
    <location>
        <begin position="14"/>
        <end position="36"/>
    </location>
</feature>
<dbReference type="PANTHER" id="PTHR24221:SF614">
    <property type="entry name" value="GLUTATHIONE_L-CYSTEINE TRANSPORT SYSTEM ATP-BINDING_PERMEASE PROTEIN CYDC"/>
    <property type="match status" value="1"/>
</dbReference>
<dbReference type="CDD" id="cd18584">
    <property type="entry name" value="ABC_6TM_AarD_CydD"/>
    <property type="match status" value="1"/>
</dbReference>
<organism evidence="10 11">
    <name type="scientific">Neobacillus rhizosphaerae</name>
    <dbReference type="NCBI Taxonomy" id="2880965"/>
    <lineage>
        <taxon>Bacteria</taxon>
        <taxon>Bacillati</taxon>
        <taxon>Bacillota</taxon>
        <taxon>Bacilli</taxon>
        <taxon>Bacillales</taxon>
        <taxon>Bacillaceae</taxon>
        <taxon>Neobacillus</taxon>
    </lineage>
</organism>
<dbReference type="InterPro" id="IPR003439">
    <property type="entry name" value="ABC_transporter-like_ATP-bd"/>
</dbReference>
<evidence type="ECO:0000256" key="5">
    <source>
        <dbReference type="ARBA" id="ARBA00022989"/>
    </source>
</evidence>
<dbReference type="InterPro" id="IPR003593">
    <property type="entry name" value="AAA+_ATPase"/>
</dbReference>
<keyword evidence="4 10" id="KW-0067">ATP-binding</keyword>
<name>A0ABM9EPY4_9BACI</name>
<evidence type="ECO:0000256" key="2">
    <source>
        <dbReference type="ARBA" id="ARBA00022692"/>
    </source>
</evidence>
<dbReference type="Pfam" id="PF00005">
    <property type="entry name" value="ABC_tran"/>
    <property type="match status" value="1"/>
</dbReference>
<dbReference type="InterPro" id="IPR039421">
    <property type="entry name" value="Type_1_exporter"/>
</dbReference>